<keyword evidence="6" id="KW-1185">Reference proteome</keyword>
<dbReference type="GO" id="GO:0005634">
    <property type="term" value="C:nucleus"/>
    <property type="evidence" value="ECO:0007669"/>
    <property type="project" value="UniProtKB-SubCell"/>
</dbReference>
<dbReference type="EMBL" id="JANBVO010000004">
    <property type="protein sequence ID" value="KAJ9155047.1"/>
    <property type="molecule type" value="Genomic_DNA"/>
</dbReference>
<sequence>MEGTSSSRPAAGSAVLLPSHDRRQQEYSAGAECIAGSRRPYKRRKRHQPDPHDGDSPAPSPHGEISAGPARRPPLGGETPAEDAPVFVSNLWVGLNDDFQDPRAKKTHRDDDDALTSQEDSPFQDPSALLFSTSPRDVSLREYHPPAMNAFMLWQAYLQNVHPLSKVVDAPLVQTQVLEASRDFDSVTRPAAALLFAIYAAAVSSISDEECRRTLGEPKKTLQARYVSACQQALAAAAFMRSQSLAVLQAFVIFLLGVRHIFDPQTFFVLAGVGIRMAQRLKVNAPESDVDESVYAIQMRRRIWWQLILIDGRSHQLSGNRPMFGNAFNTPLPANLNDADLSPGMTEMPIPHKGATEMIFCLVRYEIGMFLNTNWNTLYSPAVAIEDKDKLIDELEARLAENYIRYCDPAIPLHMLTQGVFRSGINKFRLTVHHPSRYPDKGKSMPQAERDMLFSLAVELTEFHVAGQKYKALQHFSWHMDAYFQLDTLVFMLIESRSQPPLAPLTEKAWHLVDEIYKNHPALIEEDGDSELYIAVGELVLRAWAAREAATQRQNLQQVPVPEIVSRLRDQRAKRTTLGSSVLQQSIPAPGMQDSVAQELDRDVLGAGSALHGQADMASLFDGIFDTFTGESELSEWGVVNWPYWDGLVSRDMVQ</sequence>
<feature type="region of interest" description="Disordered" evidence="3">
    <location>
        <begin position="102"/>
        <end position="130"/>
    </location>
</feature>
<dbReference type="GO" id="GO:0003677">
    <property type="term" value="F:DNA binding"/>
    <property type="evidence" value="ECO:0007669"/>
    <property type="project" value="InterPro"/>
</dbReference>
<dbReference type="PANTHER" id="PTHR31001">
    <property type="entry name" value="UNCHARACTERIZED TRANSCRIPTIONAL REGULATORY PROTEIN"/>
    <property type="match status" value="1"/>
</dbReference>
<evidence type="ECO:0000313" key="6">
    <source>
        <dbReference type="Proteomes" id="UP001174694"/>
    </source>
</evidence>
<organism evidence="5 6">
    <name type="scientific">Pleurostoma richardsiae</name>
    <dbReference type="NCBI Taxonomy" id="41990"/>
    <lineage>
        <taxon>Eukaryota</taxon>
        <taxon>Fungi</taxon>
        <taxon>Dikarya</taxon>
        <taxon>Ascomycota</taxon>
        <taxon>Pezizomycotina</taxon>
        <taxon>Sordariomycetes</taxon>
        <taxon>Sordariomycetidae</taxon>
        <taxon>Calosphaeriales</taxon>
        <taxon>Pleurostomataceae</taxon>
        <taxon>Pleurostoma</taxon>
    </lineage>
</organism>
<proteinExistence type="predicted"/>
<keyword evidence="2" id="KW-0539">Nucleus</keyword>
<name>A0AA38RXT7_9PEZI</name>
<evidence type="ECO:0000256" key="2">
    <source>
        <dbReference type="ARBA" id="ARBA00023242"/>
    </source>
</evidence>
<dbReference type="GO" id="GO:0008270">
    <property type="term" value="F:zinc ion binding"/>
    <property type="evidence" value="ECO:0007669"/>
    <property type="project" value="InterPro"/>
</dbReference>
<feature type="domain" description="Xylanolytic transcriptional activator regulatory" evidence="4">
    <location>
        <begin position="155"/>
        <end position="347"/>
    </location>
</feature>
<dbReference type="Proteomes" id="UP001174694">
    <property type="component" value="Unassembled WGS sequence"/>
</dbReference>
<dbReference type="InterPro" id="IPR007219">
    <property type="entry name" value="XnlR_reg_dom"/>
</dbReference>
<dbReference type="CDD" id="cd12148">
    <property type="entry name" value="fungal_TF_MHR"/>
    <property type="match status" value="1"/>
</dbReference>
<dbReference type="InterPro" id="IPR050613">
    <property type="entry name" value="Sec_Metabolite_Reg"/>
</dbReference>
<dbReference type="AlphaFoldDB" id="A0AA38RXT7"/>
<dbReference type="Pfam" id="PF04082">
    <property type="entry name" value="Fungal_trans"/>
    <property type="match status" value="1"/>
</dbReference>
<evidence type="ECO:0000256" key="1">
    <source>
        <dbReference type="ARBA" id="ARBA00004123"/>
    </source>
</evidence>
<comment type="subcellular location">
    <subcellularLocation>
        <location evidence="1">Nucleus</location>
    </subcellularLocation>
</comment>
<protein>
    <submittedName>
        <fullName evidence="5">Fungal transcriptional regulatory protein</fullName>
    </submittedName>
</protein>
<reference evidence="5" key="1">
    <citation type="submission" date="2022-07" db="EMBL/GenBank/DDBJ databases">
        <title>Fungi with potential for degradation of polypropylene.</title>
        <authorList>
            <person name="Gostincar C."/>
        </authorList>
    </citation>
    <scope>NUCLEOTIDE SEQUENCE</scope>
    <source>
        <strain evidence="5">EXF-13308</strain>
    </source>
</reference>
<comment type="caution">
    <text evidence="5">The sequence shown here is derived from an EMBL/GenBank/DDBJ whole genome shotgun (WGS) entry which is preliminary data.</text>
</comment>
<evidence type="ECO:0000313" key="5">
    <source>
        <dbReference type="EMBL" id="KAJ9155047.1"/>
    </source>
</evidence>
<accession>A0AA38RXT7</accession>
<gene>
    <name evidence="5" type="ORF">NKR23_g2537</name>
</gene>
<dbReference type="GO" id="GO:0006351">
    <property type="term" value="P:DNA-templated transcription"/>
    <property type="evidence" value="ECO:0007669"/>
    <property type="project" value="InterPro"/>
</dbReference>
<dbReference type="PANTHER" id="PTHR31001:SF85">
    <property type="entry name" value="ZN(II)2CYS6 TRANSCRIPTION FACTOR (EUROFUNG)"/>
    <property type="match status" value="1"/>
</dbReference>
<evidence type="ECO:0000256" key="3">
    <source>
        <dbReference type="SAM" id="MobiDB-lite"/>
    </source>
</evidence>
<evidence type="ECO:0000259" key="4">
    <source>
        <dbReference type="Pfam" id="PF04082"/>
    </source>
</evidence>
<feature type="region of interest" description="Disordered" evidence="3">
    <location>
        <begin position="1"/>
        <end position="82"/>
    </location>
</feature>
<feature type="compositionally biased region" description="Basic and acidic residues" evidence="3">
    <location>
        <begin position="102"/>
        <end position="111"/>
    </location>
</feature>